<protein>
    <submittedName>
        <fullName evidence="1">Uncharacterized protein</fullName>
    </submittedName>
</protein>
<evidence type="ECO:0000313" key="2">
    <source>
        <dbReference type="Proteomes" id="UP001055072"/>
    </source>
</evidence>
<proteinExistence type="predicted"/>
<keyword evidence="2" id="KW-1185">Reference proteome</keyword>
<gene>
    <name evidence="1" type="ORF">BDY19DRAFT_908542</name>
</gene>
<dbReference type="Proteomes" id="UP001055072">
    <property type="component" value="Unassembled WGS sequence"/>
</dbReference>
<name>A0ACB8TVB0_9APHY</name>
<dbReference type="EMBL" id="MU274926">
    <property type="protein sequence ID" value="KAI0086008.1"/>
    <property type="molecule type" value="Genomic_DNA"/>
</dbReference>
<sequence>MPNFAEPRTGAIASVNTGMSANENNLTMWNNANWRDLLQPAPSSIAHIGSMMVIAASIDDFSLVNDSLPYKWHFVRVPESLKACLMQMVNEGHVAFGVAHESITRIQNTSAHLPSAIKIAVYTVIKGDPDEVKVDLPGQIQSTLDLANICASAARDSEDALRDIEKMANELIFSFTNILPEGDVNRDVDGKQTADLMKQSLDNAEREFRNATSGFSTGQFTSNEEVLQQCSYRTLGSWDIVGMQAIESLTTGAAVSSGNSFASVAMPSQQAAIADNRINSSPSSAAKLAIENAKFQKSIRAMLSILKEATKEFITLGDQFSQISQCFYSMASLLANILKPAAGGTTVAVFSKATLDSERQVIVQRIMLPLKISILFEKIATVYLDVSNKFIIPAQRYYALRRGVGRVIKYNGDTSKKGKEAFEAHRFAESLKRKQLELHKQSNEARKYISTLIDTDQEESVRAVDERLSSIKSDFV</sequence>
<organism evidence="1 2">
    <name type="scientific">Irpex rosettiformis</name>
    <dbReference type="NCBI Taxonomy" id="378272"/>
    <lineage>
        <taxon>Eukaryota</taxon>
        <taxon>Fungi</taxon>
        <taxon>Dikarya</taxon>
        <taxon>Basidiomycota</taxon>
        <taxon>Agaricomycotina</taxon>
        <taxon>Agaricomycetes</taxon>
        <taxon>Polyporales</taxon>
        <taxon>Irpicaceae</taxon>
        <taxon>Irpex</taxon>
    </lineage>
</organism>
<reference evidence="1" key="1">
    <citation type="journal article" date="2021" name="Environ. Microbiol.">
        <title>Gene family expansions and transcriptome signatures uncover fungal adaptations to wood decay.</title>
        <authorList>
            <person name="Hage H."/>
            <person name="Miyauchi S."/>
            <person name="Viragh M."/>
            <person name="Drula E."/>
            <person name="Min B."/>
            <person name="Chaduli D."/>
            <person name="Navarro D."/>
            <person name="Favel A."/>
            <person name="Norest M."/>
            <person name="Lesage-Meessen L."/>
            <person name="Balint B."/>
            <person name="Merenyi Z."/>
            <person name="de Eugenio L."/>
            <person name="Morin E."/>
            <person name="Martinez A.T."/>
            <person name="Baldrian P."/>
            <person name="Stursova M."/>
            <person name="Martinez M.J."/>
            <person name="Novotny C."/>
            <person name="Magnuson J.K."/>
            <person name="Spatafora J.W."/>
            <person name="Maurice S."/>
            <person name="Pangilinan J."/>
            <person name="Andreopoulos W."/>
            <person name="LaButti K."/>
            <person name="Hundley H."/>
            <person name="Na H."/>
            <person name="Kuo A."/>
            <person name="Barry K."/>
            <person name="Lipzen A."/>
            <person name="Henrissat B."/>
            <person name="Riley R."/>
            <person name="Ahrendt S."/>
            <person name="Nagy L.G."/>
            <person name="Grigoriev I.V."/>
            <person name="Martin F."/>
            <person name="Rosso M.N."/>
        </authorList>
    </citation>
    <scope>NUCLEOTIDE SEQUENCE</scope>
    <source>
        <strain evidence="1">CBS 384.51</strain>
    </source>
</reference>
<comment type="caution">
    <text evidence="1">The sequence shown here is derived from an EMBL/GenBank/DDBJ whole genome shotgun (WGS) entry which is preliminary data.</text>
</comment>
<evidence type="ECO:0000313" key="1">
    <source>
        <dbReference type="EMBL" id="KAI0086008.1"/>
    </source>
</evidence>
<accession>A0ACB8TVB0</accession>